<gene>
    <name evidence="2" type="ORF">Thena_1473</name>
</gene>
<sequence>MWCSGPGFYGHGFYGMPFFGMLFPIFFLAVLVFALFYFFRPTMSRCSVLSSSTSNEELIKEINSLKEEIKRLKEEK</sequence>
<evidence type="ECO:0000313" key="2">
    <source>
        <dbReference type="EMBL" id="AEE15085.1"/>
    </source>
</evidence>
<proteinExistence type="predicted"/>
<organism evidence="2 3">
    <name type="scientific">Thermodesulfobium narugense DSM 14796</name>
    <dbReference type="NCBI Taxonomy" id="747365"/>
    <lineage>
        <taxon>Bacteria</taxon>
        <taxon>Pseudomonadati</taxon>
        <taxon>Thermodesulfobiota</taxon>
        <taxon>Thermodesulfobiia</taxon>
        <taxon>Thermodesulfobiales</taxon>
        <taxon>Thermodesulfobiaceae</taxon>
        <taxon>Thermodesulfobium</taxon>
    </lineage>
</organism>
<keyword evidence="1" id="KW-0812">Transmembrane</keyword>
<keyword evidence="1" id="KW-1133">Transmembrane helix</keyword>
<dbReference type="RefSeq" id="WP_013756806.1">
    <property type="nucleotide sequence ID" value="NC_015499.1"/>
</dbReference>
<evidence type="ECO:0000256" key="1">
    <source>
        <dbReference type="SAM" id="Phobius"/>
    </source>
</evidence>
<reference evidence="2 3" key="1">
    <citation type="submission" date="2011-04" db="EMBL/GenBank/DDBJ databases">
        <title>The complete genome of Thermodesulfobium narugense DSM 14796.</title>
        <authorList>
            <consortium name="US DOE Joint Genome Institute (JGI-PGF)"/>
            <person name="Lucas S."/>
            <person name="Han J."/>
            <person name="Lapidus A."/>
            <person name="Bruce D."/>
            <person name="Goodwin L."/>
            <person name="Pitluck S."/>
            <person name="Peters L."/>
            <person name="Kyrpides N."/>
            <person name="Mavromatis K."/>
            <person name="Pagani I."/>
            <person name="Ivanova N."/>
            <person name="Ovchinnikova G."/>
            <person name="Zhang X."/>
            <person name="Saunders L."/>
            <person name="Detter J.C."/>
            <person name="Tapia R."/>
            <person name="Han C."/>
            <person name="Land M."/>
            <person name="Hauser L."/>
            <person name="Markowitz V."/>
            <person name="Cheng J.-F."/>
            <person name="Hugenholtz P."/>
            <person name="Woyke T."/>
            <person name="Wu D."/>
            <person name="Spring S."/>
            <person name="Schroeder M."/>
            <person name="Brambilla E."/>
            <person name="Klenk H.-P."/>
            <person name="Eisen J.A."/>
        </authorList>
    </citation>
    <scope>NUCLEOTIDE SEQUENCE [LARGE SCALE GENOMIC DNA]</scope>
    <source>
        <strain evidence="2 3">DSM 14796</strain>
    </source>
</reference>
<accession>M1E8P9</accession>
<dbReference type="HOGENOM" id="CLU_2653317_0_0_9"/>
<keyword evidence="3" id="KW-1185">Reference proteome</keyword>
<dbReference type="Proteomes" id="UP000011765">
    <property type="component" value="Chromosome"/>
</dbReference>
<dbReference type="STRING" id="747365.Thena_1473"/>
<dbReference type="EMBL" id="CP002690">
    <property type="protein sequence ID" value="AEE15085.1"/>
    <property type="molecule type" value="Genomic_DNA"/>
</dbReference>
<dbReference type="KEGG" id="tnr:Thena_1473"/>
<protein>
    <submittedName>
        <fullName evidence="2">Uncharacterized protein</fullName>
    </submittedName>
</protein>
<evidence type="ECO:0000313" key="3">
    <source>
        <dbReference type="Proteomes" id="UP000011765"/>
    </source>
</evidence>
<feature type="transmembrane region" description="Helical" evidence="1">
    <location>
        <begin position="18"/>
        <end position="39"/>
    </location>
</feature>
<name>M1E8P9_9BACT</name>
<keyword evidence="1" id="KW-0472">Membrane</keyword>
<dbReference type="AlphaFoldDB" id="M1E8P9"/>